<dbReference type="PANTHER" id="PTHR23514">
    <property type="entry name" value="BYPASS OF STOP CODON PROTEIN 6"/>
    <property type="match status" value="1"/>
</dbReference>
<name>A0A3A8JQ87_9BACT</name>
<gene>
    <name evidence="10" type="ORF">D7X32_31085</name>
</gene>
<evidence type="ECO:0000256" key="5">
    <source>
        <dbReference type="ARBA" id="ARBA00022989"/>
    </source>
</evidence>
<evidence type="ECO:0000313" key="11">
    <source>
        <dbReference type="Proteomes" id="UP000268313"/>
    </source>
</evidence>
<evidence type="ECO:0000256" key="6">
    <source>
        <dbReference type="ARBA" id="ARBA00023136"/>
    </source>
</evidence>
<evidence type="ECO:0000313" key="10">
    <source>
        <dbReference type="EMBL" id="RKG97972.1"/>
    </source>
</evidence>
<keyword evidence="4 8" id="KW-0812">Transmembrane</keyword>
<feature type="transmembrane region" description="Helical" evidence="8">
    <location>
        <begin position="57"/>
        <end position="77"/>
    </location>
</feature>
<comment type="subcellular location">
    <subcellularLocation>
        <location evidence="1">Endomembrane system</location>
        <topology evidence="1">Multi-pass membrane protein</topology>
    </subcellularLocation>
</comment>
<sequence>MCGRDARARSRVRRVSPSPPVPRPRPALLTLAYLAFISLGLPDAVLGVAWPSLRDTFGLSQVAMGAILGTAAAAYFISGLFAGRLMRAMSLGLLLALSTASVALGLTGYATVPLFALFLAAACFIGFGSGAIDSALNNFAAKNFGPKHMAWLHAAYSVGAALGPVLMTALLARGAGWRTGYAVLAVVLGTLALTFLVMRRKWDAPVGSPGEEAQEEVPSASALEAVRRPRVWLQILTFFFYTGVEVTAGQWSFTVLTEGRGLHTAAAGTCVSLYWGSLLVGRVLSGFVVEHLGPVRMLRGSTVLGVVGALLFAIPAVPPALGLALLGFALAPIFPALMSETPRRVGLDVSHHAVGFQVSAATAGVAALPSLAGVIAERWGLQFIAPYMLGVAVMLMVLHGVLSAVADRPQISR</sequence>
<feature type="transmembrane region" description="Helical" evidence="8">
    <location>
        <begin position="115"/>
        <end position="136"/>
    </location>
</feature>
<keyword evidence="11" id="KW-1185">Reference proteome</keyword>
<feature type="transmembrane region" description="Helical" evidence="8">
    <location>
        <begin position="231"/>
        <end position="253"/>
    </location>
</feature>
<protein>
    <submittedName>
        <fullName evidence="10">MFS transporter</fullName>
    </submittedName>
</protein>
<dbReference type="Proteomes" id="UP000268313">
    <property type="component" value="Unassembled WGS sequence"/>
</dbReference>
<dbReference type="PROSITE" id="PS50850">
    <property type="entry name" value="MFS"/>
    <property type="match status" value="1"/>
</dbReference>
<proteinExistence type="inferred from homology"/>
<dbReference type="Pfam" id="PF07690">
    <property type="entry name" value="MFS_1"/>
    <property type="match status" value="1"/>
</dbReference>
<accession>A0A3A8JQ87</accession>
<comment type="similarity">
    <text evidence="2">Belongs to the major facilitator superfamily.</text>
</comment>
<evidence type="ECO:0000256" key="8">
    <source>
        <dbReference type="SAM" id="Phobius"/>
    </source>
</evidence>
<evidence type="ECO:0000256" key="4">
    <source>
        <dbReference type="ARBA" id="ARBA00022692"/>
    </source>
</evidence>
<dbReference type="OrthoDB" id="9795150at2"/>
<evidence type="ECO:0000256" key="1">
    <source>
        <dbReference type="ARBA" id="ARBA00004127"/>
    </source>
</evidence>
<feature type="transmembrane region" description="Helical" evidence="8">
    <location>
        <begin position="349"/>
        <end position="372"/>
    </location>
</feature>
<evidence type="ECO:0000256" key="7">
    <source>
        <dbReference type="SAM" id="MobiDB-lite"/>
    </source>
</evidence>
<dbReference type="InterPro" id="IPR011701">
    <property type="entry name" value="MFS"/>
</dbReference>
<reference evidence="11" key="1">
    <citation type="submission" date="2018-09" db="EMBL/GenBank/DDBJ databases">
        <authorList>
            <person name="Livingstone P.G."/>
            <person name="Whitworth D.E."/>
        </authorList>
    </citation>
    <scope>NUCLEOTIDE SEQUENCE [LARGE SCALE GENOMIC DNA]</scope>
    <source>
        <strain evidence="11">CA043D</strain>
    </source>
</reference>
<feature type="transmembrane region" description="Helical" evidence="8">
    <location>
        <begin position="265"/>
        <end position="285"/>
    </location>
</feature>
<evidence type="ECO:0000259" key="9">
    <source>
        <dbReference type="PROSITE" id="PS50850"/>
    </source>
</evidence>
<feature type="domain" description="Major facilitator superfamily (MFS) profile" evidence="9">
    <location>
        <begin position="28"/>
        <end position="408"/>
    </location>
</feature>
<dbReference type="SUPFAM" id="SSF103473">
    <property type="entry name" value="MFS general substrate transporter"/>
    <property type="match status" value="1"/>
</dbReference>
<feature type="transmembrane region" description="Helical" evidence="8">
    <location>
        <begin position="148"/>
        <end position="172"/>
    </location>
</feature>
<dbReference type="EMBL" id="RAWE01000157">
    <property type="protein sequence ID" value="RKG97972.1"/>
    <property type="molecule type" value="Genomic_DNA"/>
</dbReference>
<dbReference type="GO" id="GO:0022857">
    <property type="term" value="F:transmembrane transporter activity"/>
    <property type="evidence" value="ECO:0007669"/>
    <property type="project" value="InterPro"/>
</dbReference>
<dbReference type="GO" id="GO:0016020">
    <property type="term" value="C:membrane"/>
    <property type="evidence" value="ECO:0007669"/>
    <property type="project" value="TreeGrafter"/>
</dbReference>
<evidence type="ECO:0000256" key="3">
    <source>
        <dbReference type="ARBA" id="ARBA00022448"/>
    </source>
</evidence>
<evidence type="ECO:0000256" key="2">
    <source>
        <dbReference type="ARBA" id="ARBA00008335"/>
    </source>
</evidence>
<dbReference type="InterPro" id="IPR020846">
    <property type="entry name" value="MFS_dom"/>
</dbReference>
<keyword evidence="3" id="KW-0813">Transport</keyword>
<feature type="transmembrane region" description="Helical" evidence="8">
    <location>
        <begin position="89"/>
        <end position="109"/>
    </location>
</feature>
<comment type="caution">
    <text evidence="10">The sequence shown here is derived from an EMBL/GenBank/DDBJ whole genome shotgun (WGS) entry which is preliminary data.</text>
</comment>
<dbReference type="AlphaFoldDB" id="A0A3A8JQ87"/>
<dbReference type="GO" id="GO:0012505">
    <property type="term" value="C:endomembrane system"/>
    <property type="evidence" value="ECO:0007669"/>
    <property type="project" value="UniProtKB-SubCell"/>
</dbReference>
<feature type="transmembrane region" description="Helical" evidence="8">
    <location>
        <begin position="384"/>
        <end position="406"/>
    </location>
</feature>
<feature type="transmembrane region" description="Helical" evidence="8">
    <location>
        <begin position="178"/>
        <end position="198"/>
    </location>
</feature>
<feature type="region of interest" description="Disordered" evidence="7">
    <location>
        <begin position="1"/>
        <end position="22"/>
    </location>
</feature>
<dbReference type="PANTHER" id="PTHR23514:SF3">
    <property type="entry name" value="BYPASS OF STOP CODON PROTEIN 6"/>
    <property type="match status" value="1"/>
</dbReference>
<dbReference type="InterPro" id="IPR051788">
    <property type="entry name" value="MFS_Transporter"/>
</dbReference>
<keyword evidence="6 8" id="KW-0472">Membrane</keyword>
<dbReference type="Gene3D" id="1.20.1250.20">
    <property type="entry name" value="MFS general substrate transporter like domains"/>
    <property type="match status" value="2"/>
</dbReference>
<organism evidence="10 11">
    <name type="scientific">Corallococcus carmarthensis</name>
    <dbReference type="NCBI Taxonomy" id="2316728"/>
    <lineage>
        <taxon>Bacteria</taxon>
        <taxon>Pseudomonadati</taxon>
        <taxon>Myxococcota</taxon>
        <taxon>Myxococcia</taxon>
        <taxon>Myxococcales</taxon>
        <taxon>Cystobacterineae</taxon>
        <taxon>Myxococcaceae</taxon>
        <taxon>Corallococcus</taxon>
    </lineage>
</organism>
<keyword evidence="5 8" id="KW-1133">Transmembrane helix</keyword>
<dbReference type="InterPro" id="IPR036259">
    <property type="entry name" value="MFS_trans_sf"/>
</dbReference>